<evidence type="ECO:0000256" key="2">
    <source>
        <dbReference type="ARBA" id="ARBA00022801"/>
    </source>
</evidence>
<feature type="signal peptide" evidence="3">
    <location>
        <begin position="1"/>
        <end position="22"/>
    </location>
</feature>
<evidence type="ECO:0000256" key="1">
    <source>
        <dbReference type="ARBA" id="ARBA00005622"/>
    </source>
</evidence>
<organism evidence="4 5">
    <name type="scientific">Motilimonas cestriensis</name>
    <dbReference type="NCBI Taxonomy" id="2742685"/>
    <lineage>
        <taxon>Bacteria</taxon>
        <taxon>Pseudomonadati</taxon>
        <taxon>Pseudomonadota</taxon>
        <taxon>Gammaproteobacteria</taxon>
        <taxon>Alteromonadales</taxon>
        <taxon>Alteromonadales genera incertae sedis</taxon>
        <taxon>Motilimonas</taxon>
    </lineage>
</organism>
<keyword evidence="5" id="KW-1185">Reference proteome</keyword>
<name>A0ABS8W4Q7_9GAMM</name>
<evidence type="ECO:0000313" key="5">
    <source>
        <dbReference type="Proteomes" id="UP001201273"/>
    </source>
</evidence>
<proteinExistence type="inferred from homology"/>
<protein>
    <submittedName>
        <fullName evidence="4">Alpha/beta hydrolase</fullName>
    </submittedName>
</protein>
<sequence>MDYQMKLFICLAFLFVCFTSSANTPYELPRSSVIELEEKSSGRIYPLFIQLPPSYTTNTDQIYPVIYLTDAHYSFPIVSGAMRFPMNSGLMQHAIIVAMSYEKGSKGASSRIRDYTPTSAKAWKLQTGNAKAHTTFLRETVMPFIESQYRASKTDRTFVGNSLGGLFGAYILFTEPDLFSSYILGSPSVWFDDYAILNIPLTKAKAKIKVYLSVGEYETPAFGERQDMVAGAMQLRDRITALSNAEMELNFAVVSGASHATAFPTTAIQGLDWVYGIKRK</sequence>
<comment type="caution">
    <text evidence="4">The sequence shown here is derived from an EMBL/GenBank/DDBJ whole genome shotgun (WGS) entry which is preliminary data.</text>
</comment>
<dbReference type="InterPro" id="IPR052558">
    <property type="entry name" value="Siderophore_Hydrolase_D"/>
</dbReference>
<dbReference type="GO" id="GO:0016787">
    <property type="term" value="F:hydrolase activity"/>
    <property type="evidence" value="ECO:0007669"/>
    <property type="project" value="UniProtKB-KW"/>
</dbReference>
<dbReference type="Gene3D" id="3.40.50.1820">
    <property type="entry name" value="alpha/beta hydrolase"/>
    <property type="match status" value="1"/>
</dbReference>
<reference evidence="4 5" key="1">
    <citation type="journal article" date="2022" name="Environ. Microbiol. Rep.">
        <title>Eco-phylogenetic analyses reveal divergent evolution of vitamin B12 metabolism in the marine bacterial family 'Psychromonadaceae'.</title>
        <authorList>
            <person name="Jin X."/>
            <person name="Yang Y."/>
            <person name="Cao H."/>
            <person name="Gao B."/>
            <person name="Zhao Z."/>
        </authorList>
    </citation>
    <scope>NUCLEOTIDE SEQUENCE [LARGE SCALE GENOMIC DNA]</scope>
    <source>
        <strain evidence="4 5">MKS20</strain>
    </source>
</reference>
<accession>A0ABS8W4Q7</accession>
<dbReference type="EMBL" id="JAIMJA010000001">
    <property type="protein sequence ID" value="MCE2593357.1"/>
    <property type="molecule type" value="Genomic_DNA"/>
</dbReference>
<dbReference type="Pfam" id="PF00756">
    <property type="entry name" value="Esterase"/>
    <property type="match status" value="1"/>
</dbReference>
<dbReference type="SUPFAM" id="SSF53474">
    <property type="entry name" value="alpha/beta-Hydrolases"/>
    <property type="match status" value="1"/>
</dbReference>
<dbReference type="PANTHER" id="PTHR40841:SF2">
    <property type="entry name" value="SIDEROPHORE-DEGRADING ESTERASE (EUROFUNG)"/>
    <property type="match status" value="1"/>
</dbReference>
<keyword evidence="2 4" id="KW-0378">Hydrolase</keyword>
<keyword evidence="3" id="KW-0732">Signal</keyword>
<evidence type="ECO:0000256" key="3">
    <source>
        <dbReference type="SAM" id="SignalP"/>
    </source>
</evidence>
<dbReference type="PANTHER" id="PTHR40841">
    <property type="entry name" value="SIDEROPHORE TRIACETYLFUSARININE C ESTERASE"/>
    <property type="match status" value="1"/>
</dbReference>
<evidence type="ECO:0000313" key="4">
    <source>
        <dbReference type="EMBL" id="MCE2593357.1"/>
    </source>
</evidence>
<feature type="chain" id="PRO_5046309087" evidence="3">
    <location>
        <begin position="23"/>
        <end position="280"/>
    </location>
</feature>
<dbReference type="InterPro" id="IPR000801">
    <property type="entry name" value="Esterase-like"/>
</dbReference>
<comment type="similarity">
    <text evidence="1">Belongs to the esterase D family.</text>
</comment>
<dbReference type="Proteomes" id="UP001201273">
    <property type="component" value="Unassembled WGS sequence"/>
</dbReference>
<gene>
    <name evidence="4" type="ORF">K6Y31_00800</name>
</gene>
<dbReference type="InterPro" id="IPR029058">
    <property type="entry name" value="AB_hydrolase_fold"/>
</dbReference>